<reference evidence="1" key="1">
    <citation type="submission" date="2020-10" db="EMBL/GenBank/DDBJ databases">
        <authorList>
            <person name="Gilroy R."/>
        </authorList>
    </citation>
    <scope>NUCLEOTIDE SEQUENCE</scope>
    <source>
        <strain evidence="1">CHK158-818</strain>
    </source>
</reference>
<proteinExistence type="predicted"/>
<dbReference type="Proteomes" id="UP000824112">
    <property type="component" value="Unassembled WGS sequence"/>
</dbReference>
<evidence type="ECO:0000313" key="2">
    <source>
        <dbReference type="Proteomes" id="UP000824112"/>
    </source>
</evidence>
<protein>
    <recommendedName>
        <fullName evidence="3">Lipoprotein</fullName>
    </recommendedName>
</protein>
<dbReference type="PROSITE" id="PS51257">
    <property type="entry name" value="PROKAR_LIPOPROTEIN"/>
    <property type="match status" value="1"/>
</dbReference>
<organism evidence="1 2">
    <name type="scientific">Candidatus Gallibacteroides avistercoris</name>
    <dbReference type="NCBI Taxonomy" id="2840833"/>
    <lineage>
        <taxon>Bacteria</taxon>
        <taxon>Pseudomonadati</taxon>
        <taxon>Bacteroidota</taxon>
        <taxon>Bacteroidia</taxon>
        <taxon>Bacteroidales</taxon>
        <taxon>Bacteroidaceae</taxon>
        <taxon>Bacteroidaceae incertae sedis</taxon>
        <taxon>Candidatus Gallibacteroides</taxon>
    </lineage>
</organism>
<evidence type="ECO:0000313" key="1">
    <source>
        <dbReference type="EMBL" id="HIU54233.1"/>
    </source>
</evidence>
<dbReference type="EMBL" id="DVNA01000005">
    <property type="protein sequence ID" value="HIU54233.1"/>
    <property type="molecule type" value="Genomic_DNA"/>
</dbReference>
<accession>A0A9D1SC77</accession>
<reference evidence="1" key="2">
    <citation type="journal article" date="2021" name="PeerJ">
        <title>Extensive microbial diversity within the chicken gut microbiome revealed by metagenomics and culture.</title>
        <authorList>
            <person name="Gilroy R."/>
            <person name="Ravi A."/>
            <person name="Getino M."/>
            <person name="Pursley I."/>
            <person name="Horton D.L."/>
            <person name="Alikhan N.F."/>
            <person name="Baker D."/>
            <person name="Gharbi K."/>
            <person name="Hall N."/>
            <person name="Watson M."/>
            <person name="Adriaenssens E.M."/>
            <person name="Foster-Nyarko E."/>
            <person name="Jarju S."/>
            <person name="Secka A."/>
            <person name="Antonio M."/>
            <person name="Oren A."/>
            <person name="Chaudhuri R.R."/>
            <person name="La Ragione R."/>
            <person name="Hildebrand F."/>
            <person name="Pallen M.J."/>
        </authorList>
    </citation>
    <scope>NUCLEOTIDE SEQUENCE</scope>
    <source>
        <strain evidence="1">CHK158-818</strain>
    </source>
</reference>
<name>A0A9D1SC77_9BACT</name>
<evidence type="ECO:0008006" key="3">
    <source>
        <dbReference type="Google" id="ProtNLM"/>
    </source>
</evidence>
<comment type="caution">
    <text evidence="1">The sequence shown here is derived from an EMBL/GenBank/DDBJ whole genome shotgun (WGS) entry which is preliminary data.</text>
</comment>
<sequence>MSRFIIGLISLTIVFYSCSPVSDLSATGKWKRKKIDEIVIPKTAEEKFISENILFEGCGQWQHGKRFIYDGETPNILLKPVDLNEVIPDSTFHHKIFTFHSFAEYTTFGGEKKVALIFECEGKKYQFNTDKVFDQISDTSYRPMIPNLISLDEIDKFSELLVGKQLYIRTPQWYNLSGERIDGKKLVPITVKEISVGNTTLPVKLTFTDSEGKEAMVLLSLKTRSETGENRIFDRMFSFENPRLRYPTISDDIWDRITKGTLVKGMTKEECRLSIGMPEEVKQIPTYSGLREQWMYELNEYLYFEDGLLIDFRIL</sequence>
<dbReference type="AlphaFoldDB" id="A0A9D1SC77"/>
<gene>
    <name evidence="1" type="ORF">IAB03_00315</name>
</gene>